<reference evidence="3" key="1">
    <citation type="submission" date="2019-03" db="UniProtKB">
        <authorList>
            <consortium name="Ensembl"/>
        </authorList>
    </citation>
    <scope>IDENTIFICATION</scope>
</reference>
<keyword evidence="1" id="KW-0788">Thiol protease</keyword>
<keyword evidence="1" id="KW-0645">Protease</keyword>
<dbReference type="GO" id="GO:0071944">
    <property type="term" value="C:cell periphery"/>
    <property type="evidence" value="ECO:0007669"/>
    <property type="project" value="TreeGrafter"/>
</dbReference>
<dbReference type="GO" id="GO:0004843">
    <property type="term" value="F:cysteine-type deubiquitinase activity"/>
    <property type="evidence" value="ECO:0007669"/>
    <property type="project" value="UniProtKB-UniRule"/>
</dbReference>
<dbReference type="GO" id="GO:0071108">
    <property type="term" value="P:protein K48-linked deubiquitination"/>
    <property type="evidence" value="ECO:0007669"/>
    <property type="project" value="TreeGrafter"/>
</dbReference>
<feature type="compositionally biased region" description="Basic and acidic residues" evidence="2">
    <location>
        <begin position="133"/>
        <end position="157"/>
    </location>
</feature>
<dbReference type="GO" id="GO:0006508">
    <property type="term" value="P:proteolysis"/>
    <property type="evidence" value="ECO:0007669"/>
    <property type="project" value="UniProtKB-KW"/>
</dbReference>
<dbReference type="Ensembl" id="ENSUMAT00000038834.1">
    <property type="protein sequence ID" value="ENSUMAP00000032839.1"/>
    <property type="gene ID" value="ENSUMAG00000023650.1"/>
</dbReference>
<feature type="region of interest" description="Disordered" evidence="2">
    <location>
        <begin position="88"/>
        <end position="157"/>
    </location>
</feature>
<dbReference type="GO" id="GO:0016807">
    <property type="term" value="F:cysteine-type carboxypeptidase activity"/>
    <property type="evidence" value="ECO:0007669"/>
    <property type="project" value="TreeGrafter"/>
</dbReference>
<comment type="function">
    <text evidence="1">Hydrolase that can specifically remove 'Lys-48'-linked conjugated ubiquitin from proteins. Has exodeubiquitinase activity and has a preference for long polyubiquitin chains. May play a regulatory role at the level of protein turnover.</text>
</comment>
<dbReference type="GeneTree" id="ENSGT00390000016607"/>
<accession>A0A452VGR6</accession>
<feature type="compositionally biased region" description="Low complexity" evidence="2">
    <location>
        <begin position="95"/>
        <end position="129"/>
    </location>
</feature>
<keyword evidence="1" id="KW-0378">Hydrolase</keyword>
<dbReference type="AlphaFoldDB" id="A0A452VGR6"/>
<dbReference type="EC" id="3.4.19.12" evidence="1"/>
<sequence>FNQGFLTEEKVVWESLHNVDGDGNFCDSEFHLRPPSDPETVYRGQQDQIDQDYLMALSLQQEQQSQEINWEQIPEGISDLELAKKLQEEEDRRASQYYQEQEQAAAAAASASTQAQQSQPAQASPSRRQPGNSERKRKEPREKDKEKEKDKNSCVIL</sequence>
<evidence type="ECO:0000256" key="2">
    <source>
        <dbReference type="SAM" id="MobiDB-lite"/>
    </source>
</evidence>
<evidence type="ECO:0000313" key="3">
    <source>
        <dbReference type="Ensembl" id="ENSUMAP00000032839"/>
    </source>
</evidence>
<proteinExistence type="inferred from homology"/>
<name>A0A452VGR6_URSMA</name>
<dbReference type="GO" id="GO:1990380">
    <property type="term" value="F:K48-linked deubiquitinase activity"/>
    <property type="evidence" value="ECO:0007669"/>
    <property type="project" value="UniProtKB-UniRule"/>
</dbReference>
<evidence type="ECO:0000256" key="1">
    <source>
        <dbReference type="RuleBase" id="RU367139"/>
    </source>
</evidence>
<keyword evidence="1" id="KW-0833">Ubl conjugation pathway</keyword>
<comment type="catalytic activity">
    <reaction evidence="1">
        <text>Thiol-dependent hydrolysis of ester, thioester, amide, peptide and isopeptide bonds formed by the C-terminal Gly of ubiquitin (a 76-residue protein attached to proteins as an intracellular targeting signal).</text>
        <dbReference type="EC" id="3.4.19.12"/>
    </reaction>
</comment>
<dbReference type="GO" id="GO:0005829">
    <property type="term" value="C:cytosol"/>
    <property type="evidence" value="ECO:0007669"/>
    <property type="project" value="TreeGrafter"/>
</dbReference>
<gene>
    <name evidence="3" type="primary">MINDY2</name>
</gene>
<protein>
    <recommendedName>
        <fullName evidence="1">Ubiquitin carboxyl-terminal hydrolase</fullName>
        <ecNumber evidence="1">3.4.19.12</ecNumber>
    </recommendedName>
</protein>
<dbReference type="GO" id="GO:0140934">
    <property type="term" value="F:histone deubiquitinase activity"/>
    <property type="evidence" value="ECO:0007669"/>
    <property type="project" value="UniProtKB-UniRule"/>
</dbReference>
<dbReference type="PANTHER" id="PTHR18063:SF8">
    <property type="entry name" value="UBIQUITIN CARBOXYL-TERMINAL HYDROLASE MINDY-2"/>
    <property type="match status" value="1"/>
</dbReference>
<dbReference type="PANTHER" id="PTHR18063">
    <property type="entry name" value="NF-E2 INDUCIBLE PROTEIN"/>
    <property type="match status" value="1"/>
</dbReference>
<comment type="similarity">
    <text evidence="1">Belongs to the MINDY deubiquitinase family. FAM63 subfamily.</text>
</comment>
<dbReference type="InterPro" id="IPR007518">
    <property type="entry name" value="MINDY"/>
</dbReference>
<organism evidence="3">
    <name type="scientific">Ursus maritimus</name>
    <name type="common">Polar bear</name>
    <name type="synonym">Thalarctos maritimus</name>
    <dbReference type="NCBI Taxonomy" id="29073"/>
    <lineage>
        <taxon>Eukaryota</taxon>
        <taxon>Metazoa</taxon>
        <taxon>Chordata</taxon>
        <taxon>Craniata</taxon>
        <taxon>Vertebrata</taxon>
        <taxon>Euteleostomi</taxon>
        <taxon>Mammalia</taxon>
        <taxon>Eutheria</taxon>
        <taxon>Laurasiatheria</taxon>
        <taxon>Carnivora</taxon>
        <taxon>Caniformia</taxon>
        <taxon>Ursidae</taxon>
        <taxon>Ursus</taxon>
    </lineage>
</organism>
<dbReference type="GO" id="GO:0036435">
    <property type="term" value="F:K48-linked polyubiquitin modification-dependent protein binding"/>
    <property type="evidence" value="ECO:0007669"/>
    <property type="project" value="UniProtKB-UniRule"/>
</dbReference>